<sequence>MASYLFFLYPEGRKHIVFTFKLNCYEQRRAKKGITQTS</sequence>
<name>A0A4U9VHL6_9SPHI</name>
<organism evidence="1 2">
    <name type="scientific">Sphingobacterium thalpophilum</name>
    <dbReference type="NCBI Taxonomy" id="259"/>
    <lineage>
        <taxon>Bacteria</taxon>
        <taxon>Pseudomonadati</taxon>
        <taxon>Bacteroidota</taxon>
        <taxon>Sphingobacteriia</taxon>
        <taxon>Sphingobacteriales</taxon>
        <taxon>Sphingobacteriaceae</taxon>
        <taxon>Sphingobacterium</taxon>
    </lineage>
</organism>
<proteinExistence type="predicted"/>
<evidence type="ECO:0000313" key="1">
    <source>
        <dbReference type="EMBL" id="VTR46555.1"/>
    </source>
</evidence>
<accession>A0A4U9VHL6</accession>
<dbReference type="AlphaFoldDB" id="A0A4U9VHL6"/>
<dbReference type="EMBL" id="LR590484">
    <property type="protein sequence ID" value="VTR46555.1"/>
    <property type="molecule type" value="Genomic_DNA"/>
</dbReference>
<protein>
    <submittedName>
        <fullName evidence="1">Uncharacterized protein</fullName>
    </submittedName>
</protein>
<dbReference type="KEGG" id="stha:NCTC11429_03386"/>
<evidence type="ECO:0000313" key="2">
    <source>
        <dbReference type="Proteomes" id="UP000308196"/>
    </source>
</evidence>
<dbReference type="Proteomes" id="UP000308196">
    <property type="component" value="Chromosome"/>
</dbReference>
<dbReference type="STRING" id="1123265.GCA_000686625_01429"/>
<gene>
    <name evidence="1" type="ORF">NCTC11429_03386</name>
</gene>
<reference evidence="1 2" key="1">
    <citation type="submission" date="2019-05" db="EMBL/GenBank/DDBJ databases">
        <authorList>
            <consortium name="Pathogen Informatics"/>
        </authorList>
    </citation>
    <scope>NUCLEOTIDE SEQUENCE [LARGE SCALE GENOMIC DNA]</scope>
    <source>
        <strain evidence="1 2">NCTC11429</strain>
    </source>
</reference>